<gene>
    <name evidence="2" type="ORF">EVOR1521_LOCUS28541</name>
</gene>
<evidence type="ECO:0000313" key="3">
    <source>
        <dbReference type="Proteomes" id="UP001178507"/>
    </source>
</evidence>
<feature type="region of interest" description="Disordered" evidence="1">
    <location>
        <begin position="293"/>
        <end position="318"/>
    </location>
</feature>
<dbReference type="Proteomes" id="UP001178507">
    <property type="component" value="Unassembled WGS sequence"/>
</dbReference>
<feature type="region of interest" description="Disordered" evidence="1">
    <location>
        <begin position="506"/>
        <end position="528"/>
    </location>
</feature>
<accession>A0AA36JJ93</accession>
<feature type="compositionally biased region" description="Basic and acidic residues" evidence="1">
    <location>
        <begin position="145"/>
        <end position="156"/>
    </location>
</feature>
<feature type="region of interest" description="Disordered" evidence="1">
    <location>
        <begin position="447"/>
        <end position="466"/>
    </location>
</feature>
<reference evidence="2" key="1">
    <citation type="submission" date="2023-08" db="EMBL/GenBank/DDBJ databases">
        <authorList>
            <person name="Chen Y."/>
            <person name="Shah S."/>
            <person name="Dougan E. K."/>
            <person name="Thang M."/>
            <person name="Chan C."/>
        </authorList>
    </citation>
    <scope>NUCLEOTIDE SEQUENCE</scope>
</reference>
<dbReference type="EMBL" id="CAUJNA010003638">
    <property type="protein sequence ID" value="CAJ1406631.1"/>
    <property type="molecule type" value="Genomic_DNA"/>
</dbReference>
<protein>
    <submittedName>
        <fullName evidence="2">Uncharacterized protein</fullName>
    </submittedName>
</protein>
<dbReference type="AlphaFoldDB" id="A0AA36JJ93"/>
<sequence length="551" mass="62922">MVHVDPLIGIDNLALTELRSSHQKLQSDAKTKESNHNTLLERIQYMEKVMGDSAVKHSQELAEAHSKIDEMHSRVAKCEVHGESLESLKKSTASLASGKTRLEEHHASLGERVDYLEKALGDSADRHALEMASAHSKLAALHSRLGDEKEARERHASNTTENIVKERSTRETHHSSLEERLTYLETYLGESADKQGKSSVASRFEQKLKSEIFDLRELINNERQMRSRQGEAITEHLEAEKRAREALEEAVAHHMANHKQSMENHEKRVKEQFGHERTARERHFDHVEALVRQEKEARSQHHETHSENLQKESTAREATHKKFHDVLQKEKSLREQHHGHVQDLIGKERAARQQMEELLNRETQERTKHHETQSELVDSLQRTVGIFDALIRKEMEERKLEMKRVWAAIDSHTHDLDSKIKAGSDTEEVAEEESRFRPRIIRSTPSLPGVVSPVRTDGSPKVVPYRPQSQVIPMSPVPVSPARILSYPTTTVVQAAPAPMTFTNWSESMRQSRGSPSMSRSMSPTRDHNEVVCGKARYNGDRAHNAEIFMP</sequence>
<keyword evidence="3" id="KW-1185">Reference proteome</keyword>
<feature type="compositionally biased region" description="Basic and acidic residues" evidence="1">
    <location>
        <begin position="163"/>
        <end position="177"/>
    </location>
</feature>
<name>A0AA36JJ93_9DINO</name>
<feature type="compositionally biased region" description="Low complexity" evidence="1">
    <location>
        <begin position="508"/>
        <end position="523"/>
    </location>
</feature>
<feature type="region of interest" description="Disordered" evidence="1">
    <location>
        <begin position="145"/>
        <end position="177"/>
    </location>
</feature>
<comment type="caution">
    <text evidence="2">The sequence shown here is derived from an EMBL/GenBank/DDBJ whole genome shotgun (WGS) entry which is preliminary data.</text>
</comment>
<proteinExistence type="predicted"/>
<evidence type="ECO:0000313" key="2">
    <source>
        <dbReference type="EMBL" id="CAJ1406631.1"/>
    </source>
</evidence>
<evidence type="ECO:0000256" key="1">
    <source>
        <dbReference type="SAM" id="MobiDB-lite"/>
    </source>
</evidence>
<organism evidence="2 3">
    <name type="scientific">Effrenium voratum</name>
    <dbReference type="NCBI Taxonomy" id="2562239"/>
    <lineage>
        <taxon>Eukaryota</taxon>
        <taxon>Sar</taxon>
        <taxon>Alveolata</taxon>
        <taxon>Dinophyceae</taxon>
        <taxon>Suessiales</taxon>
        <taxon>Symbiodiniaceae</taxon>
        <taxon>Effrenium</taxon>
    </lineage>
</organism>